<dbReference type="GO" id="GO:0005840">
    <property type="term" value="C:ribosome"/>
    <property type="evidence" value="ECO:0007669"/>
    <property type="project" value="UniProtKB-KW"/>
</dbReference>
<accession>A0AAV0ARW4</accession>
<name>A0AAV0ARW4_PHAPC</name>
<evidence type="ECO:0000313" key="6">
    <source>
        <dbReference type="EMBL" id="CAH7672096.1"/>
    </source>
</evidence>
<dbReference type="GO" id="GO:0003735">
    <property type="term" value="F:structural constituent of ribosome"/>
    <property type="evidence" value="ECO:0007669"/>
    <property type="project" value="InterPro"/>
</dbReference>
<proteinExistence type="inferred from homology"/>
<dbReference type="PANTHER" id="PTHR10544">
    <property type="entry name" value="60S RIBOSOMAL PROTEIN L28"/>
    <property type="match status" value="1"/>
</dbReference>
<evidence type="ECO:0000259" key="5">
    <source>
        <dbReference type="Pfam" id="PF01778"/>
    </source>
</evidence>
<comment type="caution">
    <text evidence="6">The sequence shown here is derived from an EMBL/GenBank/DDBJ whole genome shotgun (WGS) entry which is preliminary data.</text>
</comment>
<dbReference type="Proteomes" id="UP001153365">
    <property type="component" value="Unassembled WGS sequence"/>
</dbReference>
<feature type="compositionally biased region" description="Basic residues" evidence="4">
    <location>
        <begin position="130"/>
        <end position="141"/>
    </location>
</feature>
<evidence type="ECO:0000256" key="3">
    <source>
        <dbReference type="ARBA" id="ARBA00023274"/>
    </source>
</evidence>
<evidence type="ECO:0000313" key="7">
    <source>
        <dbReference type="Proteomes" id="UP001153365"/>
    </source>
</evidence>
<keyword evidence="7" id="KW-1185">Reference proteome</keyword>
<dbReference type="AlphaFoldDB" id="A0AAV0ARW4"/>
<evidence type="ECO:0000256" key="1">
    <source>
        <dbReference type="ARBA" id="ARBA00007926"/>
    </source>
</evidence>
<evidence type="ECO:0000256" key="2">
    <source>
        <dbReference type="ARBA" id="ARBA00022980"/>
    </source>
</evidence>
<reference evidence="6" key="1">
    <citation type="submission" date="2022-06" db="EMBL/GenBank/DDBJ databases">
        <authorList>
            <consortium name="SYNGENTA / RWTH Aachen University"/>
        </authorList>
    </citation>
    <scope>NUCLEOTIDE SEQUENCE</scope>
</reference>
<dbReference type="Pfam" id="PF01778">
    <property type="entry name" value="Ribosomal_L28e"/>
    <property type="match status" value="1"/>
</dbReference>
<dbReference type="GO" id="GO:0006412">
    <property type="term" value="P:translation"/>
    <property type="evidence" value="ECO:0007669"/>
    <property type="project" value="InterPro"/>
</dbReference>
<organism evidence="6 7">
    <name type="scientific">Phakopsora pachyrhizi</name>
    <name type="common">Asian soybean rust disease fungus</name>
    <dbReference type="NCBI Taxonomy" id="170000"/>
    <lineage>
        <taxon>Eukaryota</taxon>
        <taxon>Fungi</taxon>
        <taxon>Dikarya</taxon>
        <taxon>Basidiomycota</taxon>
        <taxon>Pucciniomycotina</taxon>
        <taxon>Pucciniomycetes</taxon>
        <taxon>Pucciniales</taxon>
        <taxon>Phakopsoraceae</taxon>
        <taxon>Phakopsora</taxon>
    </lineage>
</organism>
<dbReference type="GO" id="GO:1990904">
    <property type="term" value="C:ribonucleoprotein complex"/>
    <property type="evidence" value="ECO:0007669"/>
    <property type="project" value="UniProtKB-KW"/>
</dbReference>
<dbReference type="InterPro" id="IPR029004">
    <property type="entry name" value="Ribosomal_eL28/Mak16"/>
</dbReference>
<dbReference type="Gene3D" id="3.30.390.110">
    <property type="match status" value="1"/>
</dbReference>
<keyword evidence="2" id="KW-0689">Ribosomal protein</keyword>
<gene>
    <name evidence="6" type="ORF">PPACK8108_LOCUS6878</name>
</gene>
<feature type="region of interest" description="Disordered" evidence="4">
    <location>
        <begin position="126"/>
        <end position="149"/>
    </location>
</feature>
<sequence length="149" mass="16078">MVLDNANSADLQWFLLRGWNSKVVKRGPAGFTFSSEVGNVKNKHSFKHSGLVQAKPIAITPSSAGGVLITTRKENANPRHIQSSRQTLRVKGTSVGPRKAAGKTAKISKNYRADLAKEAIVRAARIARTTGKKSKKSSKKTKPAEEAAK</sequence>
<comment type="similarity">
    <text evidence="1">Belongs to the eukaryotic ribosomal protein eL28 family.</text>
</comment>
<evidence type="ECO:0000256" key="4">
    <source>
        <dbReference type="SAM" id="MobiDB-lite"/>
    </source>
</evidence>
<dbReference type="InterPro" id="IPR002672">
    <property type="entry name" value="Ribosomal_eL28"/>
</dbReference>
<dbReference type="EMBL" id="CALTRL010001319">
    <property type="protein sequence ID" value="CAH7672096.1"/>
    <property type="molecule type" value="Genomic_DNA"/>
</dbReference>
<keyword evidence="3" id="KW-0687">Ribonucleoprotein</keyword>
<protein>
    <submittedName>
        <fullName evidence="6">Ribosomal L28e protein family-domain-containing protein</fullName>
    </submittedName>
</protein>
<feature type="domain" description="Ribosomal eL28/Mak16" evidence="5">
    <location>
        <begin position="11"/>
        <end position="128"/>
    </location>
</feature>